<name>A0A3M6QPX4_9BURK</name>
<sequence length="465" mass="51078">MRCRCRMLAVMLAGLTGMVMAQPVLPGRDGPRSPAVAAAPALPMPAAGTGTEAGGAPTPSVSAQRIYAGAREQLVQVRTLLQGDSSQATVGSGFLVDARGLLLTNYHVVSTVALQPQRYRLVYTTASGQEGPLELIAFDVVHDLALVRVGDGGLAEVAPLVMRGAERPLARGERIFSLGNPLDVGFAVMEGHYNGLVERSFYPNIFFGGSLSGGMSGGPALDEAGQVIGVNVATRRDGEQISFLVPAEFARQLLAQHAEAEPVGEDVYPEITRQLMEHQQALTERFMAQPWLPSPDQGYAVPVPQEIFMRCWGRSTSDEDKGMRVRRSDCSMDTQIFISERNRLGGIRMQHRWFDGRLIGPWRFAQQYSERFEGQIFSSWRFGQRGETPRQCHERFVEQAGLTMRVVACLDAYKKLEGLYDLRLLVASVNQPEQGVQSVFSVSAVSYDNAMRLMHHFLEGFAWKG</sequence>
<dbReference type="PANTHER" id="PTHR43019">
    <property type="entry name" value="SERINE ENDOPROTEASE DEGS"/>
    <property type="match status" value="1"/>
</dbReference>
<protein>
    <submittedName>
        <fullName evidence="2">Serine protease</fullName>
    </submittedName>
</protein>
<keyword evidence="1" id="KW-0732">Signal</keyword>
<evidence type="ECO:0000313" key="3">
    <source>
        <dbReference type="Proteomes" id="UP000278006"/>
    </source>
</evidence>
<evidence type="ECO:0000313" key="2">
    <source>
        <dbReference type="EMBL" id="RMX05075.1"/>
    </source>
</evidence>
<organism evidence="2 3">
    <name type="scientific">Corticibacter populi</name>
    <dbReference type="NCBI Taxonomy" id="1550736"/>
    <lineage>
        <taxon>Bacteria</taxon>
        <taxon>Pseudomonadati</taxon>
        <taxon>Pseudomonadota</taxon>
        <taxon>Betaproteobacteria</taxon>
        <taxon>Burkholderiales</taxon>
        <taxon>Comamonadaceae</taxon>
        <taxon>Corticibacter</taxon>
    </lineage>
</organism>
<keyword evidence="2" id="KW-0378">Hydrolase</keyword>
<dbReference type="Proteomes" id="UP000278006">
    <property type="component" value="Unassembled WGS sequence"/>
</dbReference>
<proteinExistence type="predicted"/>
<keyword evidence="2" id="KW-0645">Protease</keyword>
<dbReference type="PANTHER" id="PTHR43019:SF23">
    <property type="entry name" value="PROTEASE DO-LIKE 5, CHLOROPLASTIC"/>
    <property type="match status" value="1"/>
</dbReference>
<accession>A0A3M6QPX4</accession>
<feature type="signal peptide" evidence="1">
    <location>
        <begin position="1"/>
        <end position="21"/>
    </location>
</feature>
<comment type="caution">
    <text evidence="2">The sequence shown here is derived from an EMBL/GenBank/DDBJ whole genome shotgun (WGS) entry which is preliminary data.</text>
</comment>
<dbReference type="Pfam" id="PF13365">
    <property type="entry name" value="Trypsin_2"/>
    <property type="match status" value="1"/>
</dbReference>
<dbReference type="GO" id="GO:0004252">
    <property type="term" value="F:serine-type endopeptidase activity"/>
    <property type="evidence" value="ECO:0007669"/>
    <property type="project" value="InterPro"/>
</dbReference>
<dbReference type="Gene3D" id="2.40.10.120">
    <property type="match status" value="1"/>
</dbReference>
<dbReference type="EMBL" id="RDQO01000004">
    <property type="protein sequence ID" value="RMX05075.1"/>
    <property type="molecule type" value="Genomic_DNA"/>
</dbReference>
<evidence type="ECO:0000256" key="1">
    <source>
        <dbReference type="SAM" id="SignalP"/>
    </source>
</evidence>
<gene>
    <name evidence="2" type="ORF">D8I35_14100</name>
</gene>
<dbReference type="GO" id="GO:0006508">
    <property type="term" value="P:proteolysis"/>
    <property type="evidence" value="ECO:0007669"/>
    <property type="project" value="UniProtKB-KW"/>
</dbReference>
<dbReference type="SUPFAM" id="SSF50494">
    <property type="entry name" value="Trypsin-like serine proteases"/>
    <property type="match status" value="1"/>
</dbReference>
<dbReference type="InterPro" id="IPR009003">
    <property type="entry name" value="Peptidase_S1_PA"/>
</dbReference>
<feature type="chain" id="PRO_5017986204" evidence="1">
    <location>
        <begin position="22"/>
        <end position="465"/>
    </location>
</feature>
<reference evidence="2 3" key="1">
    <citation type="submission" date="2018-10" db="EMBL/GenBank/DDBJ databases">
        <title>Draft genome of Cortibacter populi DSM10536.</title>
        <authorList>
            <person name="Bernier A.-M."/>
            <person name="Bernard K."/>
        </authorList>
    </citation>
    <scope>NUCLEOTIDE SEQUENCE [LARGE SCALE GENOMIC DNA]</scope>
    <source>
        <strain evidence="2 3">DSM 105136</strain>
    </source>
</reference>
<dbReference type="InterPro" id="IPR001940">
    <property type="entry name" value="Peptidase_S1C"/>
</dbReference>
<keyword evidence="3" id="KW-1185">Reference proteome</keyword>
<dbReference type="PRINTS" id="PR00834">
    <property type="entry name" value="PROTEASES2C"/>
</dbReference>
<dbReference type="AlphaFoldDB" id="A0A3M6QPX4"/>
<dbReference type="OrthoDB" id="8581982at2"/>